<evidence type="ECO:0000313" key="2">
    <source>
        <dbReference type="EMBL" id="QCX40092.1"/>
    </source>
</evidence>
<dbReference type="RefSeq" id="WP_138950928.1">
    <property type="nucleotide sequence ID" value="NZ_CP040749.1"/>
</dbReference>
<dbReference type="EMBL" id="CP040749">
    <property type="protein sequence ID" value="QCX40092.1"/>
    <property type="molecule type" value="Genomic_DNA"/>
</dbReference>
<dbReference type="CDD" id="cd03801">
    <property type="entry name" value="GT4_PimA-like"/>
    <property type="match status" value="1"/>
</dbReference>
<dbReference type="KEGG" id="fbe:FF125_17170"/>
<dbReference type="OrthoDB" id="9795068at2"/>
<dbReference type="Gene3D" id="3.40.50.2000">
    <property type="entry name" value="Glycogen Phosphorylase B"/>
    <property type="match status" value="2"/>
</dbReference>
<dbReference type="PANTHER" id="PTHR12526">
    <property type="entry name" value="GLYCOSYLTRANSFERASE"/>
    <property type="match status" value="1"/>
</dbReference>
<gene>
    <name evidence="2" type="ORF">FF125_17170</name>
</gene>
<keyword evidence="3" id="KW-1185">Reference proteome</keyword>
<dbReference type="SUPFAM" id="SSF53756">
    <property type="entry name" value="UDP-Glycosyltransferase/glycogen phosphorylase"/>
    <property type="match status" value="1"/>
</dbReference>
<feature type="domain" description="Glycosyl transferase family 1" evidence="1">
    <location>
        <begin position="185"/>
        <end position="336"/>
    </location>
</feature>
<evidence type="ECO:0000313" key="3">
    <source>
        <dbReference type="Proteomes" id="UP000306229"/>
    </source>
</evidence>
<evidence type="ECO:0000259" key="1">
    <source>
        <dbReference type="Pfam" id="PF00534"/>
    </source>
</evidence>
<proteinExistence type="predicted"/>
<accession>A0A5B7TZI0</accession>
<keyword evidence="2" id="KW-0808">Transferase</keyword>
<dbReference type="InterPro" id="IPR001296">
    <property type="entry name" value="Glyco_trans_1"/>
</dbReference>
<dbReference type="Proteomes" id="UP000306229">
    <property type="component" value="Chromosome"/>
</dbReference>
<dbReference type="PANTHER" id="PTHR12526:SF630">
    <property type="entry name" value="GLYCOSYLTRANSFERASE"/>
    <property type="match status" value="1"/>
</dbReference>
<name>A0A5B7TZI0_9FLAO</name>
<organism evidence="2 3">
    <name type="scientific">Aureibaculum algae</name>
    <dbReference type="NCBI Taxonomy" id="2584122"/>
    <lineage>
        <taxon>Bacteria</taxon>
        <taxon>Pseudomonadati</taxon>
        <taxon>Bacteroidota</taxon>
        <taxon>Flavobacteriia</taxon>
        <taxon>Flavobacteriales</taxon>
        <taxon>Flavobacteriaceae</taxon>
        <taxon>Aureibaculum</taxon>
    </lineage>
</organism>
<reference evidence="2 3" key="1">
    <citation type="submission" date="2019-05" db="EMBL/GenBank/DDBJ databases">
        <title>Algicella ahnfeltiae gen. nov., sp. nov., a novel marine bacterium of the family Flavobacteriaceae isolated from a red alga.</title>
        <authorList>
            <person name="Nedashkovskaya O.I."/>
            <person name="Kukhlevskiy A.D."/>
            <person name="Kim S.-G."/>
            <person name="Zhukova N.V."/>
            <person name="Mikhailov V.V."/>
        </authorList>
    </citation>
    <scope>NUCLEOTIDE SEQUENCE [LARGE SCALE GENOMIC DNA]</scope>
    <source>
        <strain evidence="2 3">10Alg115</strain>
    </source>
</reference>
<dbReference type="Pfam" id="PF00534">
    <property type="entry name" value="Glycos_transf_1"/>
    <property type="match status" value="1"/>
</dbReference>
<protein>
    <submittedName>
        <fullName evidence="2">Glycosyltransferase family 4 protein</fullName>
    </submittedName>
</protein>
<dbReference type="GO" id="GO:0016757">
    <property type="term" value="F:glycosyltransferase activity"/>
    <property type="evidence" value="ECO:0007669"/>
    <property type="project" value="InterPro"/>
</dbReference>
<dbReference type="AlphaFoldDB" id="A0A5B7TZI0"/>
<sequence length="376" mass="43360">MEKKLHILFLNGWYPSRVMPYNGDFIQRHAEAVAIKNKVTSIHVITDDNINNNLEIEKKQINGVTTIIGYVRPTQNIILKAYLFYKAYKQIFKLIEPYQFVHVNRIYPIGLIAIYLKIFKKKPFIVSEHWTGYLTHNIRGLEKFFSNAIAKNASYICPVSDHLGSMMQKNGLKGNYTTIPNVVNTDIFKPLKIKNKTFTLLHISHMGDQHKNISGQLRVIAKLKEKISNFNFYLIGENSFRYKPIIKELNIESNVILINQIKHSEIPEYMNKADLLIQFSNYENLPCVILEAFACGLPVISTNVGGISEHFPDNFGTLISKNNEKELLTSILIFHKYSNAEKALIMHKYIESKFSPPVLCDKFTSLYEQALLRINK</sequence>